<reference evidence="4" key="1">
    <citation type="submission" date="2020-10" db="EMBL/GenBank/DDBJ databases">
        <title>Taxonomic study of unclassified bacteria belonging to the class Ktedonobacteria.</title>
        <authorList>
            <person name="Yabe S."/>
            <person name="Wang C.M."/>
            <person name="Zheng Y."/>
            <person name="Sakai Y."/>
            <person name="Cavaletti L."/>
            <person name="Monciardini P."/>
            <person name="Donadio S."/>
        </authorList>
    </citation>
    <scope>NUCLEOTIDE SEQUENCE</scope>
    <source>
        <strain evidence="4">ID150040</strain>
    </source>
</reference>
<evidence type="ECO:0000256" key="2">
    <source>
        <dbReference type="PROSITE-ProRule" id="PRU00169"/>
    </source>
</evidence>
<dbReference type="PROSITE" id="PS50110">
    <property type="entry name" value="RESPONSE_REGULATORY"/>
    <property type="match status" value="1"/>
</dbReference>
<comment type="caution">
    <text evidence="4">The sequence shown here is derived from an EMBL/GenBank/DDBJ whole genome shotgun (WGS) entry which is preliminary data.</text>
</comment>
<feature type="modified residue" description="4-aspartylphosphate" evidence="2">
    <location>
        <position position="67"/>
    </location>
</feature>
<dbReference type="Proteomes" id="UP000597444">
    <property type="component" value="Unassembled WGS sequence"/>
</dbReference>
<proteinExistence type="predicted"/>
<dbReference type="SUPFAM" id="SSF52172">
    <property type="entry name" value="CheY-like"/>
    <property type="match status" value="1"/>
</dbReference>
<evidence type="ECO:0000259" key="3">
    <source>
        <dbReference type="PROSITE" id="PS50110"/>
    </source>
</evidence>
<dbReference type="EMBL" id="BNJK01000001">
    <property type="protein sequence ID" value="GHO93028.1"/>
    <property type="molecule type" value="Genomic_DNA"/>
</dbReference>
<evidence type="ECO:0000313" key="4">
    <source>
        <dbReference type="EMBL" id="GHO93028.1"/>
    </source>
</evidence>
<keyword evidence="5" id="KW-1185">Reference proteome</keyword>
<gene>
    <name evidence="4" type="ORF">KSF_030760</name>
</gene>
<dbReference type="AlphaFoldDB" id="A0A8J3IIF8"/>
<dbReference type="InterPro" id="IPR001789">
    <property type="entry name" value="Sig_transdc_resp-reg_receiver"/>
</dbReference>
<dbReference type="PANTHER" id="PTHR44591">
    <property type="entry name" value="STRESS RESPONSE REGULATOR PROTEIN 1"/>
    <property type="match status" value="1"/>
</dbReference>
<feature type="domain" description="Response regulatory" evidence="3">
    <location>
        <begin position="17"/>
        <end position="130"/>
    </location>
</feature>
<keyword evidence="1 2" id="KW-0597">Phosphoprotein</keyword>
<dbReference type="SMART" id="SM00448">
    <property type="entry name" value="REC"/>
    <property type="match status" value="1"/>
</dbReference>
<name>A0A8J3IIF8_9CHLR</name>
<dbReference type="Pfam" id="PF00072">
    <property type="entry name" value="Response_reg"/>
    <property type="match status" value="1"/>
</dbReference>
<dbReference type="RefSeq" id="WP_220203834.1">
    <property type="nucleotide sequence ID" value="NZ_BNJK01000001.1"/>
</dbReference>
<dbReference type="InterPro" id="IPR050595">
    <property type="entry name" value="Bact_response_regulator"/>
</dbReference>
<protein>
    <recommendedName>
        <fullName evidence="3">Response regulatory domain-containing protein</fullName>
    </recommendedName>
</protein>
<evidence type="ECO:0000313" key="5">
    <source>
        <dbReference type="Proteomes" id="UP000597444"/>
    </source>
</evidence>
<dbReference type="InterPro" id="IPR011006">
    <property type="entry name" value="CheY-like_superfamily"/>
</dbReference>
<accession>A0A8J3IIF8</accession>
<dbReference type="GO" id="GO:0000160">
    <property type="term" value="P:phosphorelay signal transduction system"/>
    <property type="evidence" value="ECO:0007669"/>
    <property type="project" value="InterPro"/>
</dbReference>
<sequence length="132" mass="14891">MSDVDEASGTSQPEIKTILVVEDDADVGEFFVLALKQETSYQSLLVPNGFEALKLANTIKPDLFVLDYQLPSMNGIELYDHLHAMQGLEDVPALFMSANLPTGELRKRRVYYIKKPFELEELLQTIEDLLAE</sequence>
<dbReference type="PANTHER" id="PTHR44591:SF3">
    <property type="entry name" value="RESPONSE REGULATORY DOMAIN-CONTAINING PROTEIN"/>
    <property type="match status" value="1"/>
</dbReference>
<evidence type="ECO:0000256" key="1">
    <source>
        <dbReference type="ARBA" id="ARBA00022553"/>
    </source>
</evidence>
<organism evidence="4 5">
    <name type="scientific">Reticulibacter mediterranei</name>
    <dbReference type="NCBI Taxonomy" id="2778369"/>
    <lineage>
        <taxon>Bacteria</taxon>
        <taxon>Bacillati</taxon>
        <taxon>Chloroflexota</taxon>
        <taxon>Ktedonobacteria</taxon>
        <taxon>Ktedonobacterales</taxon>
        <taxon>Reticulibacteraceae</taxon>
        <taxon>Reticulibacter</taxon>
    </lineage>
</organism>
<dbReference type="Gene3D" id="3.40.50.2300">
    <property type="match status" value="1"/>
</dbReference>